<feature type="region of interest" description="Disordered" evidence="1">
    <location>
        <begin position="374"/>
        <end position="429"/>
    </location>
</feature>
<evidence type="ECO:0000313" key="3">
    <source>
        <dbReference type="Proteomes" id="UP000481583"/>
    </source>
</evidence>
<accession>A0A6G4TWJ5</accession>
<keyword evidence="2" id="KW-0418">Kinase</keyword>
<feature type="region of interest" description="Disordered" evidence="1">
    <location>
        <begin position="295"/>
        <end position="346"/>
    </location>
</feature>
<dbReference type="EMBL" id="JAAKZV010000023">
    <property type="protein sequence ID" value="NGN63890.1"/>
    <property type="molecule type" value="Genomic_DNA"/>
</dbReference>
<dbReference type="CDD" id="cd13973">
    <property type="entry name" value="PK_MviN-like"/>
    <property type="match status" value="1"/>
</dbReference>
<keyword evidence="2" id="KW-0808">Transferase</keyword>
<feature type="compositionally biased region" description="Low complexity" evidence="1">
    <location>
        <begin position="330"/>
        <end position="346"/>
    </location>
</feature>
<dbReference type="GO" id="GO:0004674">
    <property type="term" value="F:protein serine/threonine kinase activity"/>
    <property type="evidence" value="ECO:0007669"/>
    <property type="project" value="UniProtKB-KW"/>
</dbReference>
<proteinExistence type="predicted"/>
<dbReference type="InterPro" id="IPR008979">
    <property type="entry name" value="Galactose-bd-like_sf"/>
</dbReference>
<keyword evidence="2" id="KW-0723">Serine/threonine-protein kinase</keyword>
<dbReference type="RefSeq" id="WP_165234143.1">
    <property type="nucleotide sequence ID" value="NZ_JAAKZV010000023.1"/>
</dbReference>
<dbReference type="Proteomes" id="UP000481583">
    <property type="component" value="Unassembled WGS sequence"/>
</dbReference>
<dbReference type="InterPro" id="IPR011009">
    <property type="entry name" value="Kinase-like_dom_sf"/>
</dbReference>
<keyword evidence="3" id="KW-1185">Reference proteome</keyword>
<gene>
    <name evidence="2" type="ORF">G5C51_08220</name>
</gene>
<organism evidence="2 3">
    <name type="scientific">Streptomyces coryli</name>
    <dbReference type="NCBI Taxonomy" id="1128680"/>
    <lineage>
        <taxon>Bacteria</taxon>
        <taxon>Bacillati</taxon>
        <taxon>Actinomycetota</taxon>
        <taxon>Actinomycetes</taxon>
        <taxon>Kitasatosporales</taxon>
        <taxon>Streptomycetaceae</taxon>
        <taxon>Streptomyces</taxon>
    </lineage>
</organism>
<feature type="compositionally biased region" description="Basic and acidic residues" evidence="1">
    <location>
        <begin position="391"/>
        <end position="408"/>
    </location>
</feature>
<sequence>MADRSTAAVDDAAGGKDPVSDAEGNGGADEASENPSPPELHSGHKLAGRYRLEECLTRLDGFSSWRAVDEKLRRAVGVHVLPAEHPRARPVLAAARSSALLGDPRFVQVLDAVEEEQLVYVVHEWLPDATELSTLLATGQPLEPHDAYQLVSQISQAVAAAHREGLAHLALTPASVLRTSSGQYRIRGLAILAALRGLSSDHPQRDDTEAIGALLYAGLTGRWPYEDDAYGLSGLPKQVGLIAPDQVRAGVHRGLSELAMRALVNDGATPSRLEPPCTTPEELAEAVAAMPRIRPPETHYSLPPRGGRTTYQQGSYARPGANGPGGRPGIGAQAAAAPPALPGRTGKAVKWSVSGLLIAALALGSWQLADTLMNQGTSSDDSGQTQGNDDPGGKDGKPIAIEKVKDFDPPTPGNGEENPERTGNAIDGDAGTFWQTQWYTSAKFGNLKPGVGLILDLGKVQRVGSVDVKAIGDTKLQAMAAPKSASAMPTSLDGFTRIASGNGTDVTLRPKKAVMTRYVLVWLTELPQNNGEFRGKISDIKVKD</sequence>
<dbReference type="Gene3D" id="3.30.200.20">
    <property type="entry name" value="Phosphorylase Kinase, domain 1"/>
    <property type="match status" value="1"/>
</dbReference>
<evidence type="ECO:0000256" key="1">
    <source>
        <dbReference type="SAM" id="MobiDB-lite"/>
    </source>
</evidence>
<dbReference type="Gene3D" id="2.60.120.260">
    <property type="entry name" value="Galactose-binding domain-like"/>
    <property type="match status" value="1"/>
</dbReference>
<name>A0A6G4TWJ5_9ACTN</name>
<feature type="region of interest" description="Disordered" evidence="1">
    <location>
        <begin position="1"/>
        <end position="44"/>
    </location>
</feature>
<feature type="compositionally biased region" description="Polar residues" evidence="1">
    <location>
        <begin position="374"/>
        <end position="388"/>
    </location>
</feature>
<dbReference type="SUPFAM" id="SSF56112">
    <property type="entry name" value="Protein kinase-like (PK-like)"/>
    <property type="match status" value="1"/>
</dbReference>
<dbReference type="Gene3D" id="1.10.510.10">
    <property type="entry name" value="Transferase(Phosphotransferase) domain 1"/>
    <property type="match status" value="1"/>
</dbReference>
<dbReference type="SUPFAM" id="SSF49785">
    <property type="entry name" value="Galactose-binding domain-like"/>
    <property type="match status" value="1"/>
</dbReference>
<protein>
    <submittedName>
        <fullName evidence="2">Serine/threonine protein kinase</fullName>
    </submittedName>
</protein>
<comment type="caution">
    <text evidence="2">The sequence shown here is derived from an EMBL/GenBank/DDBJ whole genome shotgun (WGS) entry which is preliminary data.</text>
</comment>
<reference evidence="2 3" key="1">
    <citation type="submission" date="2020-02" db="EMBL/GenBank/DDBJ databases">
        <title>Whole-genome analyses of novel actinobacteria.</title>
        <authorList>
            <person name="Sahin N."/>
        </authorList>
    </citation>
    <scope>NUCLEOTIDE SEQUENCE [LARGE SCALE GENOMIC DNA]</scope>
    <source>
        <strain evidence="2 3">A7024</strain>
    </source>
</reference>
<dbReference type="AlphaFoldDB" id="A0A6G4TWJ5"/>
<evidence type="ECO:0000313" key="2">
    <source>
        <dbReference type="EMBL" id="NGN63890.1"/>
    </source>
</evidence>